<gene>
    <name evidence="9" type="ORF">P43SY_002367</name>
</gene>
<dbReference type="PANTHER" id="PTHR12804:SF0">
    <property type="entry name" value="SIGNAL PEPTIDASE COMPLEX SUBUNIT 3"/>
    <property type="match status" value="1"/>
</dbReference>
<dbReference type="Proteomes" id="UP001209570">
    <property type="component" value="Unassembled WGS sequence"/>
</dbReference>
<reference evidence="9" key="1">
    <citation type="submission" date="2021-12" db="EMBL/GenBank/DDBJ databases">
        <title>Prjna785345.</title>
        <authorList>
            <person name="Rujirawat T."/>
            <person name="Krajaejun T."/>
        </authorList>
    </citation>
    <scope>NUCLEOTIDE SEQUENCE</scope>
    <source>
        <strain evidence="9">Pi057C3</strain>
    </source>
</reference>
<comment type="subcellular location">
    <subcellularLocation>
        <location evidence="1">Endoplasmic reticulum membrane</location>
        <topology evidence="1">Single-pass type II membrane protein</topology>
    </subcellularLocation>
</comment>
<keyword evidence="5" id="KW-0735">Signal-anchor</keyword>
<dbReference type="GO" id="GO:0005787">
    <property type="term" value="C:signal peptidase complex"/>
    <property type="evidence" value="ECO:0007669"/>
    <property type="project" value="InterPro"/>
</dbReference>
<keyword evidence="4" id="KW-0256">Endoplasmic reticulum</keyword>
<evidence type="ECO:0000256" key="7">
    <source>
        <dbReference type="ARBA" id="ARBA00023136"/>
    </source>
</evidence>
<evidence type="ECO:0000313" key="10">
    <source>
        <dbReference type="Proteomes" id="UP001209570"/>
    </source>
</evidence>
<comment type="caution">
    <text evidence="9">The sequence shown here is derived from an EMBL/GenBank/DDBJ whole genome shotgun (WGS) entry which is preliminary data.</text>
</comment>
<dbReference type="GO" id="GO:0006465">
    <property type="term" value="P:signal peptide processing"/>
    <property type="evidence" value="ECO:0007669"/>
    <property type="project" value="InterPro"/>
</dbReference>
<dbReference type="PIRSF" id="PIRSF016089">
    <property type="entry name" value="SPC22"/>
    <property type="match status" value="1"/>
</dbReference>
<sequence length="180" mass="20401">MHSVWTRLNALVFASLTAIAVLAGLTTLSTYSHVAAPVVRRLELQSLQSLRKYRDNTDRATLTFNLDADLSSVFNWNVKQLFVYVVASFQTPSNQQNEVVIWDRIIQTKHAAATQLSVENEGVEYFLADQHDELRGANVTLRLEWDIMPVCGRLFIHNDDRRASFVMPTSYVGSAPRRGF</sequence>
<evidence type="ECO:0000313" key="9">
    <source>
        <dbReference type="EMBL" id="KAJ0409477.1"/>
    </source>
</evidence>
<evidence type="ECO:0000256" key="6">
    <source>
        <dbReference type="ARBA" id="ARBA00022989"/>
    </source>
</evidence>
<proteinExistence type="inferred from homology"/>
<evidence type="ECO:0000256" key="1">
    <source>
        <dbReference type="ARBA" id="ARBA00004648"/>
    </source>
</evidence>
<dbReference type="InterPro" id="IPR007653">
    <property type="entry name" value="SPC3"/>
</dbReference>
<keyword evidence="10" id="KW-1185">Reference proteome</keyword>
<dbReference type="PANTHER" id="PTHR12804">
    <property type="entry name" value="MICROSOMAL SIGNAL PEPTIDASE 23 KD SUBUNIT SPC22/23"/>
    <property type="match status" value="1"/>
</dbReference>
<evidence type="ECO:0000256" key="4">
    <source>
        <dbReference type="ARBA" id="ARBA00022824"/>
    </source>
</evidence>
<dbReference type="Pfam" id="PF04573">
    <property type="entry name" value="SPC22"/>
    <property type="match status" value="1"/>
</dbReference>
<evidence type="ECO:0000256" key="5">
    <source>
        <dbReference type="ARBA" id="ARBA00022968"/>
    </source>
</evidence>
<evidence type="ECO:0000256" key="8">
    <source>
        <dbReference type="ARBA" id="ARBA00029556"/>
    </source>
</evidence>
<accession>A0AAD5QAU4</accession>
<dbReference type="GO" id="GO:0045047">
    <property type="term" value="P:protein targeting to ER"/>
    <property type="evidence" value="ECO:0007669"/>
    <property type="project" value="TreeGrafter"/>
</dbReference>
<organism evidence="9 10">
    <name type="scientific">Pythium insidiosum</name>
    <name type="common">Pythiosis disease agent</name>
    <dbReference type="NCBI Taxonomy" id="114742"/>
    <lineage>
        <taxon>Eukaryota</taxon>
        <taxon>Sar</taxon>
        <taxon>Stramenopiles</taxon>
        <taxon>Oomycota</taxon>
        <taxon>Peronosporomycetes</taxon>
        <taxon>Pythiales</taxon>
        <taxon>Pythiaceae</taxon>
        <taxon>Pythium</taxon>
    </lineage>
</organism>
<comment type="similarity">
    <text evidence="2">Belongs to the SPCS3 family.</text>
</comment>
<protein>
    <recommendedName>
        <fullName evidence="8">Signal peptidase complex subunit 3</fullName>
    </recommendedName>
</protein>
<dbReference type="AlphaFoldDB" id="A0AAD5QAU4"/>
<name>A0AAD5QAU4_PYTIN</name>
<evidence type="ECO:0000256" key="2">
    <source>
        <dbReference type="ARBA" id="ARBA00009289"/>
    </source>
</evidence>
<dbReference type="EMBL" id="JAKCXM010000004">
    <property type="protein sequence ID" value="KAJ0409477.1"/>
    <property type="molecule type" value="Genomic_DNA"/>
</dbReference>
<keyword evidence="3" id="KW-0812">Transmembrane</keyword>
<evidence type="ECO:0000256" key="3">
    <source>
        <dbReference type="ARBA" id="ARBA00022692"/>
    </source>
</evidence>
<keyword evidence="6" id="KW-1133">Transmembrane helix</keyword>
<keyword evidence="7" id="KW-0472">Membrane</keyword>